<organism evidence="2 3">
    <name type="scientific">Kingdonia uniflora</name>
    <dbReference type="NCBI Taxonomy" id="39325"/>
    <lineage>
        <taxon>Eukaryota</taxon>
        <taxon>Viridiplantae</taxon>
        <taxon>Streptophyta</taxon>
        <taxon>Embryophyta</taxon>
        <taxon>Tracheophyta</taxon>
        <taxon>Spermatophyta</taxon>
        <taxon>Magnoliopsida</taxon>
        <taxon>Ranunculales</taxon>
        <taxon>Circaeasteraceae</taxon>
        <taxon>Kingdonia</taxon>
    </lineage>
</organism>
<name>A0A7J7MVB7_9MAGN</name>
<keyword evidence="1" id="KW-1133">Transmembrane helix</keyword>
<feature type="transmembrane region" description="Helical" evidence="1">
    <location>
        <begin position="20"/>
        <end position="40"/>
    </location>
</feature>
<comment type="caution">
    <text evidence="2">The sequence shown here is derived from an EMBL/GenBank/DDBJ whole genome shotgun (WGS) entry which is preliminary data.</text>
</comment>
<keyword evidence="1" id="KW-0812">Transmembrane</keyword>
<accession>A0A7J7MVB7</accession>
<gene>
    <name evidence="2" type="ORF">GIB67_040256</name>
</gene>
<reference evidence="2 3" key="1">
    <citation type="journal article" date="2020" name="IScience">
        <title>Genome Sequencing of the Endangered Kingdonia uniflora (Circaeasteraceae, Ranunculales) Reveals Potential Mechanisms of Evolutionary Specialization.</title>
        <authorList>
            <person name="Sun Y."/>
            <person name="Deng T."/>
            <person name="Zhang A."/>
            <person name="Moore M.J."/>
            <person name="Landis J.B."/>
            <person name="Lin N."/>
            <person name="Zhang H."/>
            <person name="Zhang X."/>
            <person name="Huang J."/>
            <person name="Zhang X."/>
            <person name="Sun H."/>
            <person name="Wang H."/>
        </authorList>
    </citation>
    <scope>NUCLEOTIDE SEQUENCE [LARGE SCALE GENOMIC DNA]</scope>
    <source>
        <strain evidence="2">TB1705</strain>
        <tissue evidence="2">Leaf</tissue>
    </source>
</reference>
<evidence type="ECO:0000313" key="2">
    <source>
        <dbReference type="EMBL" id="KAF6158742.1"/>
    </source>
</evidence>
<sequence length="69" mass="7875">MKAKYFTKQGDIIQYYHKSFIWAGIKSVYSIVLNDSTWIIGTSSTIDSWMDNWTGMGMISIILALSHLP</sequence>
<protein>
    <submittedName>
        <fullName evidence="2">Uncharacterized protein</fullName>
    </submittedName>
</protein>
<dbReference type="EMBL" id="JACGCM010001219">
    <property type="protein sequence ID" value="KAF6158742.1"/>
    <property type="molecule type" value="Genomic_DNA"/>
</dbReference>
<dbReference type="OrthoDB" id="1434423at2759"/>
<dbReference type="Proteomes" id="UP000541444">
    <property type="component" value="Unassembled WGS sequence"/>
</dbReference>
<dbReference type="AlphaFoldDB" id="A0A7J7MVB7"/>
<evidence type="ECO:0000256" key="1">
    <source>
        <dbReference type="SAM" id="Phobius"/>
    </source>
</evidence>
<keyword evidence="3" id="KW-1185">Reference proteome</keyword>
<evidence type="ECO:0000313" key="3">
    <source>
        <dbReference type="Proteomes" id="UP000541444"/>
    </source>
</evidence>
<proteinExistence type="predicted"/>
<keyword evidence="1" id="KW-0472">Membrane</keyword>